<dbReference type="InterPro" id="IPR051176">
    <property type="entry name" value="Cent_Immune-Sig_Mod"/>
</dbReference>
<dbReference type="Gene3D" id="2.60.200.20">
    <property type="match status" value="1"/>
</dbReference>
<evidence type="ECO:0000256" key="11">
    <source>
        <dbReference type="ARBA" id="ARBA00023136"/>
    </source>
</evidence>
<comment type="similarity">
    <text evidence="16">Belongs to the SLMAP family.</text>
</comment>
<keyword evidence="12" id="KW-0206">Cytoskeleton</keyword>
<dbReference type="GO" id="GO:0031966">
    <property type="term" value="C:mitochondrial membrane"/>
    <property type="evidence" value="ECO:0007669"/>
    <property type="project" value="UniProtKB-SubCell"/>
</dbReference>
<feature type="coiled-coil region" evidence="19">
    <location>
        <begin position="522"/>
        <end position="567"/>
    </location>
</feature>
<feature type="coiled-coil region" evidence="19">
    <location>
        <begin position="265"/>
        <end position="394"/>
    </location>
</feature>
<dbReference type="GO" id="GO:0072659">
    <property type="term" value="P:protein localization to plasma membrane"/>
    <property type="evidence" value="ECO:0007669"/>
    <property type="project" value="TreeGrafter"/>
</dbReference>
<evidence type="ECO:0000256" key="14">
    <source>
        <dbReference type="ARBA" id="ARBA00057671"/>
    </source>
</evidence>
<dbReference type="GO" id="GO:0005789">
    <property type="term" value="C:endoplasmic reticulum membrane"/>
    <property type="evidence" value="ECO:0007669"/>
    <property type="project" value="UniProtKB-SubCell"/>
</dbReference>
<dbReference type="CDD" id="cd22679">
    <property type="entry name" value="FHA_SLMAP"/>
    <property type="match status" value="1"/>
</dbReference>
<keyword evidence="7" id="KW-0256">Endoplasmic reticulum</keyword>
<evidence type="ECO:0000256" key="10">
    <source>
        <dbReference type="ARBA" id="ARBA00023128"/>
    </source>
</evidence>
<evidence type="ECO:0000313" key="23">
    <source>
        <dbReference type="Proteomes" id="UP000265100"/>
    </source>
</evidence>
<evidence type="ECO:0000313" key="22">
    <source>
        <dbReference type="Ensembl" id="ENSACLP00000013569.2"/>
    </source>
</evidence>
<keyword evidence="23" id="KW-1185">Reference proteome</keyword>
<dbReference type="CDD" id="cd21911">
    <property type="entry name" value="CC1_SLMAP"/>
    <property type="match status" value="1"/>
</dbReference>
<sequence length="804" mass="92025">MPSALAIFACRPNSHPFQERHVYLDEPVKIGRSVARCRPAQNNATFDCKVLSRNHALVWFDHKTGKFYLQDTKSSNGTFINSQRLSRGSEESPPCEVLSGDIIQFGVDVTENTRKVTHGCIVSTIKLFLPDGMEARRRSDVIQPPLPLPIDKVAANTPSMYSQELFQLSQYLQEALHREQMLEQKLATLQRLLATTQEASESSWQALIDEDRLLSRLEVMGSQLQAYSKSQTEEGIRKELLALQEDKHNYETTAKESLRRVLQEKIEVVRKLSEVERTLSNTEDECTHLKEMSERSQEELRELANKYNAAVNEIKELTDKIKAAEGRQEELTQRGATEKRELELRIEEMEEKEQVLQARIEALQADNDFTNERLAALQVRLEQLQEKSIKENNSLGESTCPGFASSASPSVCVSLSLPQLPLMMHDSFLHDFHVISCWNQMDAKESDMSDTLSPSKDRSSDDTSDGNMNDQELNEPQNRVALLKDELHRAGLEPGDTEQVIHHLHRELLEAQELANTGKQKCLELQALLEEERRSNSQLTEESTKQIQFLQTQLGKLQADMEALREQRESTICSTREELYSAQEEILVLRHAMEAATAEREREITVLQADLVSVRSELEHWRNTAAKYEEEIARLQEAFTQQEQQQTAASELQGEHCLHVCLSRGVIWCVCSTREKSLVLSSSLESLEKREEVLQDKLGSLENQHLQDASRLKSQLDQAQAHTHTLQKEYEDTQSQLSDLRQRYERTEQEKLNIHQELEQCRSSLKLLQDNELILSCPTFLSWSSPILIILTVHRLWVLHGLNC</sequence>
<dbReference type="GO" id="GO:1900825">
    <property type="term" value="P:regulation of membrane depolarization during cardiac muscle cell action potential"/>
    <property type="evidence" value="ECO:0007669"/>
    <property type="project" value="TreeGrafter"/>
</dbReference>
<keyword evidence="10" id="KW-0496">Mitochondrion</keyword>
<evidence type="ECO:0000256" key="16">
    <source>
        <dbReference type="ARBA" id="ARBA00061687"/>
    </source>
</evidence>
<reference evidence="23" key="2">
    <citation type="submission" date="2023-03" db="EMBL/GenBank/DDBJ databases">
        <authorList>
            <consortium name="Wellcome Sanger Institute Data Sharing"/>
        </authorList>
    </citation>
    <scope>NUCLEOTIDE SEQUENCE [LARGE SCALE GENOMIC DNA]</scope>
</reference>
<evidence type="ECO:0000256" key="18">
    <source>
        <dbReference type="ARBA" id="ARBA00074026"/>
    </source>
</evidence>
<comment type="subunit">
    <text evidence="17">Homodimer. Interacts with myosin. Interacts with SIKE1 and both associate with the STRIPAK core complex composed of PP2A catalytic and scaffolding subunits, the striatins (PP2A regulatory subunits), the striatin-associated proteins MOB4, STRIP1 and STRIP2, PDCD10 and members of the STE20 kinases, such as STK24 and STK26. Interacts (via FHA domain) with STK3 (when phosphorylated); the interaction associates STK3 with the STRIPAK complex.</text>
</comment>
<evidence type="ECO:0000256" key="12">
    <source>
        <dbReference type="ARBA" id="ARBA00023212"/>
    </source>
</evidence>
<dbReference type="GeneTree" id="ENSGT00940000157660"/>
<dbReference type="Pfam" id="PF00498">
    <property type="entry name" value="FHA"/>
    <property type="match status" value="1"/>
</dbReference>
<dbReference type="AlphaFoldDB" id="A0A3P8P973"/>
<evidence type="ECO:0000256" key="7">
    <source>
        <dbReference type="ARBA" id="ARBA00022824"/>
    </source>
</evidence>
<accession>A0A3P8P973</accession>
<proteinExistence type="inferred from homology"/>
<reference evidence="22" key="3">
    <citation type="submission" date="2025-08" db="UniProtKB">
        <authorList>
            <consortium name="Ensembl"/>
        </authorList>
    </citation>
    <scope>IDENTIFICATION</scope>
</reference>
<name>A0A3P8P973_ASTCA</name>
<evidence type="ECO:0000256" key="2">
    <source>
        <dbReference type="ARBA" id="ARBA00004389"/>
    </source>
</evidence>
<dbReference type="Proteomes" id="UP000265100">
    <property type="component" value="Chromosome 5"/>
</dbReference>
<evidence type="ECO:0000256" key="20">
    <source>
        <dbReference type="SAM" id="MobiDB-lite"/>
    </source>
</evidence>
<dbReference type="PROSITE" id="PS50006">
    <property type="entry name" value="FHA_DOMAIN"/>
    <property type="match status" value="1"/>
</dbReference>
<evidence type="ECO:0000256" key="19">
    <source>
        <dbReference type="SAM" id="Coils"/>
    </source>
</evidence>
<feature type="coiled-coil region" evidence="19">
    <location>
        <begin position="611"/>
        <end position="645"/>
    </location>
</feature>
<reference evidence="22" key="4">
    <citation type="submission" date="2025-09" db="UniProtKB">
        <authorList>
            <consortium name="Ensembl"/>
        </authorList>
    </citation>
    <scope>IDENTIFICATION</scope>
</reference>
<evidence type="ECO:0000256" key="13">
    <source>
        <dbReference type="ARBA" id="ARBA00046294"/>
    </source>
</evidence>
<keyword evidence="4" id="KW-0963">Cytoplasm</keyword>
<evidence type="ECO:0000256" key="15">
    <source>
        <dbReference type="ARBA" id="ARBA00060409"/>
    </source>
</evidence>
<keyword evidence="5" id="KW-0597">Phosphoprotein</keyword>
<evidence type="ECO:0000259" key="21">
    <source>
        <dbReference type="PROSITE" id="PS50006"/>
    </source>
</evidence>
<keyword evidence="9 19" id="KW-0175">Coiled coil</keyword>
<dbReference type="SUPFAM" id="SSF49879">
    <property type="entry name" value="SMAD/FHA domain"/>
    <property type="match status" value="1"/>
</dbReference>
<evidence type="ECO:0000256" key="9">
    <source>
        <dbReference type="ARBA" id="ARBA00023054"/>
    </source>
</evidence>
<dbReference type="FunFam" id="2.60.200.20:FF:000003">
    <property type="entry name" value="sarcolemmal membrane-associated protein isoform X2"/>
    <property type="match status" value="1"/>
</dbReference>
<dbReference type="PANTHER" id="PTHR15715:SF22">
    <property type="entry name" value="SARCOLEMMAL MEMBRANE-ASSOCIATED PROTEIN"/>
    <property type="match status" value="1"/>
</dbReference>
<evidence type="ECO:0000256" key="17">
    <source>
        <dbReference type="ARBA" id="ARBA00066015"/>
    </source>
</evidence>
<feature type="coiled-coil region" evidence="19">
    <location>
        <begin position="684"/>
        <end position="757"/>
    </location>
</feature>
<evidence type="ECO:0000256" key="6">
    <source>
        <dbReference type="ARBA" id="ARBA00022692"/>
    </source>
</evidence>
<evidence type="ECO:0000256" key="3">
    <source>
        <dbReference type="ARBA" id="ARBA00022475"/>
    </source>
</evidence>
<keyword evidence="3" id="KW-1003">Cell membrane</keyword>
<dbReference type="InterPro" id="IPR000253">
    <property type="entry name" value="FHA_dom"/>
</dbReference>
<organism evidence="22 23">
    <name type="scientific">Astatotilapia calliptera</name>
    <name type="common">Eastern happy</name>
    <name type="synonym">Chromis callipterus</name>
    <dbReference type="NCBI Taxonomy" id="8154"/>
    <lineage>
        <taxon>Eukaryota</taxon>
        <taxon>Metazoa</taxon>
        <taxon>Chordata</taxon>
        <taxon>Craniata</taxon>
        <taxon>Vertebrata</taxon>
        <taxon>Euteleostomi</taxon>
        <taxon>Actinopterygii</taxon>
        <taxon>Neopterygii</taxon>
        <taxon>Teleostei</taxon>
        <taxon>Neoteleostei</taxon>
        <taxon>Acanthomorphata</taxon>
        <taxon>Ovalentaria</taxon>
        <taxon>Cichlomorphae</taxon>
        <taxon>Cichliformes</taxon>
        <taxon>Cichlidae</taxon>
        <taxon>African cichlids</taxon>
        <taxon>Pseudocrenilabrinae</taxon>
        <taxon>Haplochromini</taxon>
        <taxon>Astatotilapia</taxon>
    </lineage>
</organism>
<dbReference type="SMART" id="SM00240">
    <property type="entry name" value="FHA"/>
    <property type="match status" value="1"/>
</dbReference>
<keyword evidence="6" id="KW-0812">Transmembrane</keyword>
<dbReference type="GO" id="GO:0042383">
    <property type="term" value="C:sarcolemma"/>
    <property type="evidence" value="ECO:0007669"/>
    <property type="project" value="UniProtKB-SubCell"/>
</dbReference>
<dbReference type="Ensembl" id="ENSACLT00000013903.2">
    <property type="protein sequence ID" value="ENSACLP00000013569.2"/>
    <property type="gene ID" value="ENSACLG00000009299.2"/>
</dbReference>
<feature type="coiled-coil region" evidence="19">
    <location>
        <begin position="172"/>
        <end position="199"/>
    </location>
</feature>
<keyword evidence="8" id="KW-1133">Transmembrane helix</keyword>
<evidence type="ECO:0000256" key="8">
    <source>
        <dbReference type="ARBA" id="ARBA00022989"/>
    </source>
</evidence>
<dbReference type="PANTHER" id="PTHR15715">
    <property type="entry name" value="CENTROSOMAL PROTEIN OF 170 KDA"/>
    <property type="match status" value="1"/>
</dbReference>
<evidence type="ECO:0000256" key="1">
    <source>
        <dbReference type="ARBA" id="ARBA00004300"/>
    </source>
</evidence>
<feature type="compositionally biased region" description="Polar residues" evidence="20">
    <location>
        <begin position="465"/>
        <end position="476"/>
    </location>
</feature>
<dbReference type="GO" id="GO:0005813">
    <property type="term" value="C:centrosome"/>
    <property type="evidence" value="ECO:0007669"/>
    <property type="project" value="UniProtKB-SubCell"/>
</dbReference>
<protein>
    <recommendedName>
        <fullName evidence="18">Sarcolemmal membrane-associated protein</fullName>
    </recommendedName>
</protein>
<comment type="subcellular location">
    <subcellularLocation>
        <location evidence="15">Cell membrane</location>
        <location evidence="15">Sarcolemma</location>
        <topology evidence="15">Single-pass type IV membrane protein</topology>
    </subcellularLocation>
    <subcellularLocation>
        <location evidence="1">Cytoplasm</location>
        <location evidence="1">Cytoskeleton</location>
        <location evidence="1">Microtubule organizing center</location>
        <location evidence="1">Centrosome</location>
    </subcellularLocation>
    <subcellularLocation>
        <location evidence="2">Endoplasmic reticulum membrane</location>
        <topology evidence="2">Single-pass membrane protein</topology>
    </subcellularLocation>
    <subcellularLocation>
        <location evidence="13">Mitochondrion membrane</location>
        <topology evidence="13">Single-pass type IV membrane protein</topology>
    </subcellularLocation>
</comment>
<feature type="domain" description="FHA" evidence="21">
    <location>
        <begin position="28"/>
        <end position="85"/>
    </location>
</feature>
<comment type="function">
    <text evidence="14">Associates with the striatin-interacting phosphatase and kinase (STRIPAK) core complex, forming the extended (SIKE1:SLMAP)STRIPAK complex. The (SIKE1:SLMAP)STRIPAK complex dephosphorylates STK3 leading to the inhibition of Hippo signaling and the control of cell growth. May play a role during myoblast fusion.</text>
</comment>
<feature type="region of interest" description="Disordered" evidence="20">
    <location>
        <begin position="446"/>
        <end position="476"/>
    </location>
</feature>
<reference evidence="22 23" key="1">
    <citation type="submission" date="2018-05" db="EMBL/GenBank/DDBJ databases">
        <authorList>
            <person name="Datahose"/>
        </authorList>
    </citation>
    <scope>NUCLEOTIDE SEQUENCE</scope>
</reference>
<dbReference type="InterPro" id="IPR008984">
    <property type="entry name" value="SMAD_FHA_dom_sf"/>
</dbReference>
<keyword evidence="11" id="KW-0472">Membrane</keyword>
<evidence type="ECO:0000256" key="5">
    <source>
        <dbReference type="ARBA" id="ARBA00022553"/>
    </source>
</evidence>
<evidence type="ECO:0000256" key="4">
    <source>
        <dbReference type="ARBA" id="ARBA00022490"/>
    </source>
</evidence>